<dbReference type="GO" id="GO:0016255">
    <property type="term" value="P:attachment of GPI anchor to protein"/>
    <property type="evidence" value="ECO:0007669"/>
    <property type="project" value="TreeGrafter"/>
</dbReference>
<feature type="transmembrane region" description="Helical" evidence="5">
    <location>
        <begin position="879"/>
        <end position="899"/>
    </location>
</feature>
<dbReference type="OMA" id="THPACTI"/>
<dbReference type="FunCoup" id="C1GB75">
    <property type="interactions" value="553"/>
</dbReference>
<dbReference type="VEuPathDB" id="FungiDB:PADG_04876"/>
<dbReference type="InParanoid" id="C1GB75"/>
<dbReference type="InterPro" id="IPR022764">
    <property type="entry name" value="Peptidase_S54_rhomboid_dom"/>
</dbReference>
<evidence type="ECO:0000313" key="7">
    <source>
        <dbReference type="EMBL" id="EEH48797.2"/>
    </source>
</evidence>
<dbReference type="SUPFAM" id="SSF144091">
    <property type="entry name" value="Rhomboid-like"/>
    <property type="match status" value="1"/>
</dbReference>
<dbReference type="AlphaFoldDB" id="C1GB75"/>
<feature type="transmembrane region" description="Helical" evidence="5">
    <location>
        <begin position="772"/>
        <end position="790"/>
    </location>
</feature>
<gene>
    <name evidence="7" type="ORF">PADG_04876</name>
</gene>
<evidence type="ECO:0000256" key="5">
    <source>
        <dbReference type="SAM" id="Phobius"/>
    </source>
</evidence>
<dbReference type="KEGG" id="pbn:PADG_04876"/>
<organism evidence="7 8">
    <name type="scientific">Paracoccidioides brasiliensis (strain Pb18)</name>
    <dbReference type="NCBI Taxonomy" id="502780"/>
    <lineage>
        <taxon>Eukaryota</taxon>
        <taxon>Fungi</taxon>
        <taxon>Dikarya</taxon>
        <taxon>Ascomycota</taxon>
        <taxon>Pezizomycotina</taxon>
        <taxon>Eurotiomycetes</taxon>
        <taxon>Eurotiomycetidae</taxon>
        <taxon>Onygenales</taxon>
        <taxon>Ajellomycetaceae</taxon>
        <taxon>Paracoccidioides</taxon>
    </lineage>
</organism>
<dbReference type="OrthoDB" id="445301at2759"/>
<dbReference type="GeneID" id="22583906"/>
<feature type="domain" description="Peptidase S54 rhomboid" evidence="6">
    <location>
        <begin position="62"/>
        <end position="204"/>
    </location>
</feature>
<feature type="transmembrane region" description="Helical" evidence="5">
    <location>
        <begin position="68"/>
        <end position="90"/>
    </location>
</feature>
<evidence type="ECO:0000313" key="8">
    <source>
        <dbReference type="Proteomes" id="UP000001628"/>
    </source>
</evidence>
<evidence type="ECO:0000256" key="2">
    <source>
        <dbReference type="ARBA" id="ARBA00022692"/>
    </source>
</evidence>
<accession>C1GB75</accession>
<evidence type="ECO:0000259" key="6">
    <source>
        <dbReference type="Pfam" id="PF01694"/>
    </source>
</evidence>
<evidence type="ECO:0000256" key="3">
    <source>
        <dbReference type="ARBA" id="ARBA00022989"/>
    </source>
</evidence>
<dbReference type="GO" id="GO:0042765">
    <property type="term" value="C:GPI-anchor transamidase complex"/>
    <property type="evidence" value="ECO:0007669"/>
    <property type="project" value="InterPro"/>
</dbReference>
<dbReference type="EMBL" id="KN275961">
    <property type="protein sequence ID" value="EEH48797.2"/>
    <property type="molecule type" value="Genomic_DNA"/>
</dbReference>
<dbReference type="Gene3D" id="1.20.1540.10">
    <property type="entry name" value="Rhomboid-like"/>
    <property type="match status" value="1"/>
</dbReference>
<dbReference type="STRING" id="502780.C1GB75"/>
<feature type="transmembrane region" description="Helical" evidence="5">
    <location>
        <begin position="102"/>
        <end position="121"/>
    </location>
</feature>
<dbReference type="PANTHER" id="PTHR13304:SF0">
    <property type="entry name" value="GLYCOSYLPHOSPHATIDYLINOSITOL ANCHOR ATTACHMENT 1 PROTEIN"/>
    <property type="match status" value="1"/>
</dbReference>
<feature type="transmembrane region" description="Helical" evidence="5">
    <location>
        <begin position="741"/>
        <end position="760"/>
    </location>
</feature>
<sequence length="918" mass="102257">MANSLPPLPFNPARFRSYILRLPLFTRVVLLIIGIVWVLEIQTIWNVVQWGALIPSETRLASMYRLNTYPIIHNGLFHTFWNILALTPLLERFEAEHGTLTSVALFIGPFSTLPAGLYLLVEKVILRGNTPVLGSSVWIFLLLGVEAIKTFQTNPHFVLGSYRIPTWTTPLLIVLVVFALIPNTSFLGHLCGVAIGYLFGLGYLKFLVPPEKILRWIEGKLNLLGRLPHYVSVDQKTYGRYGLLPTRNPTTNEDIVGMSIPLGSTQRILWPRRECFLECFSFNGFNMLRRDPRLLYKFPSYLSVFLVIVGVVWLLLLPLNEYSRKTYISENALLPGQVHTYFTGSEQNVFRGFRRELDMVKDAEYEVISQKIQSIFRESGLKVATQNYEYRSAGYTHAGQNVYGVIHAPRGDGTEAIVLVTSWKTVDGELNLNGVTLALTLARYFKRWSLWSKDIIFLITPDSKSGAQAWVDAYHDMHPTSVQPLPLKSGALQGALVFEYPFDHAFESIHIIYDGVNGQLPNLDLFNTAVVVSTEQMGIPAHLQQMFEHDDSYKTRLQTMLRGMVNQGLGSAAGPHSSFIPYHIDAITLQAVGHGWQDEMALGRTVESLVRSLNNLLEHFHQSFFFYILMQTHRFVSIGTYLPSAMLIAGNFTIMAVALWLKSGVRAPATDNEDSAVPEKARVGGGKDATITGATGAGQEGNGILERHLALPLALVFGLHLLGVIPLYSFNNISHQYFERATYLLAFINIFLPIVIAAVLTRFSSPTAQQFLLIKSFSLLLLGLFLSALATLNFSLSFMIGLLCTPLSLIGHIQKQPTQNAAHSQSSNSTNKAQKATPSSTSVATILLSVVLANSSVNFTHRGGVRMECMGDVDASDCLVCMVASLAVWMFVTCFLGFLRSSEALRCHIRCARYEFGE</sequence>
<feature type="transmembrane region" description="Helical" evidence="5">
    <location>
        <begin position="709"/>
        <end position="729"/>
    </location>
</feature>
<evidence type="ECO:0000256" key="1">
    <source>
        <dbReference type="ARBA" id="ARBA00004141"/>
    </source>
</evidence>
<dbReference type="RefSeq" id="XP_010760173.1">
    <property type="nucleotide sequence ID" value="XM_010761871.1"/>
</dbReference>
<dbReference type="HOGENOM" id="CLU_007442_3_1_1"/>
<comment type="subcellular location">
    <subcellularLocation>
        <location evidence="1">Membrane</location>
        <topology evidence="1">Multi-pass membrane protein</topology>
    </subcellularLocation>
</comment>
<name>C1GB75_PARBD</name>
<reference evidence="7 8" key="1">
    <citation type="journal article" date="2011" name="PLoS Genet.">
        <title>Comparative genomic analysis of human fungal pathogens causing paracoccidioidomycosis.</title>
        <authorList>
            <person name="Desjardins C.A."/>
            <person name="Champion M.D."/>
            <person name="Holder J.W."/>
            <person name="Muszewska A."/>
            <person name="Goldberg J."/>
            <person name="Bailao A.M."/>
            <person name="Brigido M.M."/>
            <person name="Ferreira M.E."/>
            <person name="Garcia A.M."/>
            <person name="Grynberg M."/>
            <person name="Gujja S."/>
            <person name="Heiman D.I."/>
            <person name="Henn M.R."/>
            <person name="Kodira C.D."/>
            <person name="Leon-Narvaez H."/>
            <person name="Longo L.V."/>
            <person name="Ma L.J."/>
            <person name="Malavazi I."/>
            <person name="Matsuo A.L."/>
            <person name="Morais F.V."/>
            <person name="Pereira M."/>
            <person name="Rodriguez-Brito S."/>
            <person name="Sakthikumar S."/>
            <person name="Salem-Izacc S.M."/>
            <person name="Sykes S.M."/>
            <person name="Teixeira M.M."/>
            <person name="Vallejo M.C."/>
            <person name="Walter M.E."/>
            <person name="Yandava C."/>
            <person name="Young S."/>
            <person name="Zeng Q."/>
            <person name="Zucker J."/>
            <person name="Felipe M.S."/>
            <person name="Goldman G.H."/>
            <person name="Haas B.J."/>
            <person name="McEwen J.G."/>
            <person name="Nino-Vega G."/>
            <person name="Puccia R."/>
            <person name="San-Blas G."/>
            <person name="Soares C.M."/>
            <person name="Birren B.W."/>
            <person name="Cuomo C.A."/>
        </authorList>
    </citation>
    <scope>NUCLEOTIDE SEQUENCE [LARGE SCALE GENOMIC DNA]</scope>
    <source>
        <strain evidence="7 8">Pb18</strain>
    </source>
</reference>
<dbReference type="Pfam" id="PF01694">
    <property type="entry name" value="Rhomboid"/>
    <property type="match status" value="1"/>
</dbReference>
<feature type="transmembrane region" description="Helical" evidence="5">
    <location>
        <begin position="641"/>
        <end position="661"/>
    </location>
</feature>
<keyword evidence="8" id="KW-1185">Reference proteome</keyword>
<protein>
    <submittedName>
        <fullName evidence="7">Rhomboid protein 2</fullName>
    </submittedName>
</protein>
<dbReference type="Proteomes" id="UP000001628">
    <property type="component" value="Unassembled WGS sequence"/>
</dbReference>
<feature type="transmembrane region" description="Helical" evidence="5">
    <location>
        <begin position="164"/>
        <end position="181"/>
    </location>
</feature>
<keyword evidence="3 5" id="KW-1133">Transmembrane helix</keyword>
<dbReference type="GO" id="GO:0004252">
    <property type="term" value="F:serine-type endopeptidase activity"/>
    <property type="evidence" value="ECO:0007669"/>
    <property type="project" value="InterPro"/>
</dbReference>
<feature type="transmembrane region" description="Helical" evidence="5">
    <location>
        <begin position="294"/>
        <end position="316"/>
    </location>
</feature>
<keyword evidence="2 5" id="KW-0812">Transmembrane</keyword>
<dbReference type="FunFam" id="3.40.630.10:FF:000121">
    <property type="entry name" value="GPI transamidase component (GAA1), putative"/>
    <property type="match status" value="1"/>
</dbReference>
<feature type="transmembrane region" description="Helical" evidence="5">
    <location>
        <begin position="24"/>
        <end position="48"/>
    </location>
</feature>
<evidence type="ECO:0000256" key="4">
    <source>
        <dbReference type="ARBA" id="ARBA00023136"/>
    </source>
</evidence>
<dbReference type="InterPro" id="IPR035952">
    <property type="entry name" value="Rhomboid-like_sf"/>
</dbReference>
<feature type="transmembrane region" description="Helical" evidence="5">
    <location>
        <begin position="187"/>
        <end position="208"/>
    </location>
</feature>
<proteinExistence type="predicted"/>
<dbReference type="PANTHER" id="PTHR13304">
    <property type="entry name" value="GLYCOSYLPHOSPHATIDYLINOSITOL ANCHOR ATTACHMENT 1 PROTEIN"/>
    <property type="match status" value="1"/>
</dbReference>
<dbReference type="eggNOG" id="KOG3566">
    <property type="taxonomic scope" value="Eukaryota"/>
</dbReference>
<dbReference type="eggNOG" id="KOG2632">
    <property type="taxonomic scope" value="Eukaryota"/>
</dbReference>
<dbReference type="InterPro" id="IPR007246">
    <property type="entry name" value="Gaa1"/>
</dbReference>
<dbReference type="Pfam" id="PF04114">
    <property type="entry name" value="Gaa1"/>
    <property type="match status" value="1"/>
</dbReference>
<keyword evidence="4 5" id="KW-0472">Membrane</keyword>